<dbReference type="EMBL" id="MUXF01000019">
    <property type="protein sequence ID" value="PUE64639.1"/>
    <property type="molecule type" value="Genomic_DNA"/>
</dbReference>
<evidence type="ECO:0000313" key="10">
    <source>
        <dbReference type="Proteomes" id="UP000251311"/>
    </source>
</evidence>
<dbReference type="SUPFAM" id="SSF88659">
    <property type="entry name" value="Sigma3 and sigma4 domains of RNA polymerase sigma factors"/>
    <property type="match status" value="1"/>
</dbReference>
<comment type="caution">
    <text evidence="9">The sequence shown here is derived from an EMBL/GenBank/DDBJ whole genome shotgun (WGS) entry which is preliminary data.</text>
</comment>
<dbReference type="InterPro" id="IPR036388">
    <property type="entry name" value="WH-like_DNA-bd_sf"/>
</dbReference>
<keyword evidence="4 6" id="KW-0238">DNA-binding</keyword>
<dbReference type="InterPro" id="IPR000838">
    <property type="entry name" value="RNA_pol_sigma70_ECF_CS"/>
</dbReference>
<feature type="domain" description="RNA polymerase sigma-70 region 2" evidence="7">
    <location>
        <begin position="3"/>
        <end position="63"/>
    </location>
</feature>
<dbReference type="Proteomes" id="UP000251311">
    <property type="component" value="Unassembled WGS sequence"/>
</dbReference>
<accession>A0ABX5JEJ0</accession>
<feature type="domain" description="RNA polymerase sigma factor 70 region 4 type 2" evidence="8">
    <location>
        <begin position="96"/>
        <end position="141"/>
    </location>
</feature>
<evidence type="ECO:0000256" key="4">
    <source>
        <dbReference type="ARBA" id="ARBA00023125"/>
    </source>
</evidence>
<evidence type="ECO:0000256" key="2">
    <source>
        <dbReference type="ARBA" id="ARBA00023015"/>
    </source>
</evidence>
<dbReference type="InterPro" id="IPR013249">
    <property type="entry name" value="RNA_pol_sigma70_r4_t2"/>
</dbReference>
<dbReference type="NCBIfam" id="TIGR02937">
    <property type="entry name" value="sigma70-ECF"/>
    <property type="match status" value="1"/>
</dbReference>
<dbReference type="InterPro" id="IPR014284">
    <property type="entry name" value="RNA_pol_sigma-70_dom"/>
</dbReference>
<dbReference type="SUPFAM" id="SSF88946">
    <property type="entry name" value="Sigma2 domain of RNA polymerase sigma factors"/>
    <property type="match status" value="1"/>
</dbReference>
<reference evidence="9 10" key="1">
    <citation type="submission" date="2017-02" db="EMBL/GenBank/DDBJ databases">
        <title>Arcobacter lacus sp. nov., a new species isolated from reclaimed water.</title>
        <authorList>
            <person name="Figueras M.J."/>
            <person name="Perez-Cataluna A."/>
            <person name="Salas-Masso N."/>
        </authorList>
    </citation>
    <scope>NUCLEOTIDE SEQUENCE [LARGE SCALE GENOMIC DNA]</scope>
    <source>
        <strain evidence="9 10">RW43-9</strain>
    </source>
</reference>
<keyword evidence="5 6" id="KW-0804">Transcription</keyword>
<dbReference type="InterPro" id="IPR013324">
    <property type="entry name" value="RNA_pol_sigma_r3/r4-like"/>
</dbReference>
<dbReference type="PROSITE" id="PS01063">
    <property type="entry name" value="SIGMA70_ECF"/>
    <property type="match status" value="1"/>
</dbReference>
<dbReference type="InterPro" id="IPR013325">
    <property type="entry name" value="RNA_pol_sigma_r2"/>
</dbReference>
<keyword evidence="3 6" id="KW-0731">Sigma factor</keyword>
<proteinExistence type="inferred from homology"/>
<evidence type="ECO:0000256" key="1">
    <source>
        <dbReference type="ARBA" id="ARBA00010641"/>
    </source>
</evidence>
<protein>
    <recommendedName>
        <fullName evidence="6">RNA polymerase sigma factor</fullName>
    </recommendedName>
</protein>
<dbReference type="PANTHER" id="PTHR43133:SF8">
    <property type="entry name" value="RNA POLYMERASE SIGMA FACTOR HI_1459-RELATED"/>
    <property type="match status" value="1"/>
</dbReference>
<sequence>MLKYYDELVSYVQKMTKDKEQALEIVQETYARTLEKQKEIKIENERAFLYKVARNLTFDYSKKVKNKEFIEYKEENHFCSIEEQPDEIVLENIKEELLIEALETLPKHLKQVFVLHIFDGYDKKQIAKILNLSLNTVQKYVIAATTKLTEYIEEKEWN</sequence>
<evidence type="ECO:0000256" key="5">
    <source>
        <dbReference type="ARBA" id="ARBA00023163"/>
    </source>
</evidence>
<organism evidence="9 10">
    <name type="scientific">Arcobacter lacus</name>
    <dbReference type="NCBI Taxonomy" id="1912876"/>
    <lineage>
        <taxon>Bacteria</taxon>
        <taxon>Pseudomonadati</taxon>
        <taxon>Campylobacterota</taxon>
        <taxon>Epsilonproteobacteria</taxon>
        <taxon>Campylobacterales</taxon>
        <taxon>Arcobacteraceae</taxon>
        <taxon>Arcobacter</taxon>
    </lineage>
</organism>
<dbReference type="RefSeq" id="WP_108528332.1">
    <property type="nucleotide sequence ID" value="NZ_JAODIH010000005.1"/>
</dbReference>
<dbReference type="PANTHER" id="PTHR43133">
    <property type="entry name" value="RNA POLYMERASE ECF-TYPE SIGMA FACTO"/>
    <property type="match status" value="1"/>
</dbReference>
<dbReference type="Gene3D" id="1.10.10.10">
    <property type="entry name" value="Winged helix-like DNA-binding domain superfamily/Winged helix DNA-binding domain"/>
    <property type="match status" value="1"/>
</dbReference>
<comment type="similarity">
    <text evidence="1 6">Belongs to the sigma-70 factor family. ECF subfamily.</text>
</comment>
<dbReference type="InterPro" id="IPR039425">
    <property type="entry name" value="RNA_pol_sigma-70-like"/>
</dbReference>
<name>A0ABX5JEJ0_9BACT</name>
<evidence type="ECO:0000259" key="7">
    <source>
        <dbReference type="Pfam" id="PF04542"/>
    </source>
</evidence>
<dbReference type="Gene3D" id="1.10.1740.10">
    <property type="match status" value="1"/>
</dbReference>
<keyword evidence="10" id="KW-1185">Reference proteome</keyword>
<dbReference type="Pfam" id="PF04542">
    <property type="entry name" value="Sigma70_r2"/>
    <property type="match status" value="1"/>
</dbReference>
<dbReference type="Pfam" id="PF08281">
    <property type="entry name" value="Sigma70_r4_2"/>
    <property type="match status" value="1"/>
</dbReference>
<evidence type="ECO:0000313" key="9">
    <source>
        <dbReference type="EMBL" id="PUE64639.1"/>
    </source>
</evidence>
<evidence type="ECO:0000256" key="6">
    <source>
        <dbReference type="RuleBase" id="RU000716"/>
    </source>
</evidence>
<evidence type="ECO:0000256" key="3">
    <source>
        <dbReference type="ARBA" id="ARBA00023082"/>
    </source>
</evidence>
<dbReference type="InterPro" id="IPR007627">
    <property type="entry name" value="RNA_pol_sigma70_r2"/>
</dbReference>
<evidence type="ECO:0000259" key="8">
    <source>
        <dbReference type="Pfam" id="PF08281"/>
    </source>
</evidence>
<gene>
    <name evidence="9" type="ORF">B0175_09480</name>
</gene>
<keyword evidence="2 6" id="KW-0805">Transcription regulation</keyword>